<proteinExistence type="predicted"/>
<protein>
    <submittedName>
        <fullName evidence="2">Uncharacterized protein</fullName>
    </submittedName>
</protein>
<feature type="region of interest" description="Disordered" evidence="1">
    <location>
        <begin position="369"/>
        <end position="437"/>
    </location>
</feature>
<dbReference type="Pfam" id="PF05097">
    <property type="entry name" value="DUF688"/>
    <property type="match status" value="1"/>
</dbReference>
<evidence type="ECO:0000256" key="1">
    <source>
        <dbReference type="SAM" id="MobiDB-lite"/>
    </source>
</evidence>
<dbReference type="Gramene" id="Psat07G0365400-T1">
    <property type="protein sequence ID" value="KAI5387648.1"/>
    <property type="gene ID" value="KIW84_073654"/>
</dbReference>
<feature type="compositionally biased region" description="Basic and acidic residues" evidence="1">
    <location>
        <begin position="113"/>
        <end position="129"/>
    </location>
</feature>
<dbReference type="Proteomes" id="UP001058974">
    <property type="component" value="Chromosome 7"/>
</dbReference>
<feature type="compositionally biased region" description="Basic and acidic residues" evidence="1">
    <location>
        <begin position="405"/>
        <end position="423"/>
    </location>
</feature>
<feature type="compositionally biased region" description="Polar residues" evidence="1">
    <location>
        <begin position="566"/>
        <end position="581"/>
    </location>
</feature>
<accession>A0A9D4VQP0</accession>
<dbReference type="PANTHER" id="PTHR33671">
    <property type="entry name" value="N-METHYLTRANSFERASE, PUTATIVE (DUF688)-RELATED"/>
    <property type="match status" value="1"/>
</dbReference>
<evidence type="ECO:0000313" key="3">
    <source>
        <dbReference type="Proteomes" id="UP001058974"/>
    </source>
</evidence>
<feature type="compositionally biased region" description="Polar residues" evidence="1">
    <location>
        <begin position="153"/>
        <end position="174"/>
    </location>
</feature>
<dbReference type="EMBL" id="JAMSHJ010000007">
    <property type="protein sequence ID" value="KAI5387648.1"/>
    <property type="molecule type" value="Genomic_DNA"/>
</dbReference>
<feature type="compositionally biased region" description="Acidic residues" evidence="1">
    <location>
        <begin position="313"/>
        <end position="325"/>
    </location>
</feature>
<feature type="non-terminal residue" evidence="2">
    <location>
        <position position="1"/>
    </location>
</feature>
<feature type="region of interest" description="Disordered" evidence="1">
    <location>
        <begin position="561"/>
        <end position="584"/>
    </location>
</feature>
<feature type="region of interest" description="Disordered" evidence="1">
    <location>
        <begin position="302"/>
        <end position="326"/>
    </location>
</feature>
<evidence type="ECO:0000313" key="2">
    <source>
        <dbReference type="EMBL" id="KAI5387648.1"/>
    </source>
</evidence>
<keyword evidence="3" id="KW-1185">Reference proteome</keyword>
<feature type="compositionally biased region" description="Basic and acidic residues" evidence="1">
    <location>
        <begin position="141"/>
        <end position="152"/>
    </location>
</feature>
<feature type="compositionally biased region" description="Basic residues" evidence="1">
    <location>
        <begin position="74"/>
        <end position="87"/>
    </location>
</feature>
<feature type="region of interest" description="Disordered" evidence="1">
    <location>
        <begin position="717"/>
        <end position="736"/>
    </location>
</feature>
<feature type="compositionally biased region" description="Basic and acidic residues" evidence="1">
    <location>
        <begin position="176"/>
        <end position="190"/>
    </location>
</feature>
<name>A0A9D4VQP0_PEA</name>
<sequence>VSLSPRSREKQTNLPFSSIFFSSLLKTFNTETPEEEQAEYMILKNLMEEKQLDFNQPLLSVRRFSSTASSENKGKKKTEKATSKRTRLPAYKSELKSGPVSNPGSVPFVWEKSPGRPKNESQLQTKEEPLVAPKLPPGRVLKVEQQDFDKSSKGASVTQSRTDSTVSNSISVASLDSKDEIHEGGKELVLEKGSSGSENEDETYLDALETLSRAESFFMNCSVSGLSGCDDREAQPSESFLADQQARDFMIGRFLPAAKAMASETTHIQYASKKPFVRQEQPRLVPKVESVAKSRPLDQKWRNILPHYTQDTGQDESEDESDDNDKYESYAPKVCGLFPRFCLLSPLPGLRVEDDKNVNSAIHGVRGKTIASSRRTAKEHPRTANYGEKSQSGFTKENDLLCNQEKSKHAIDPHRRGVDKSSGSDRNQFEPTGESPVVEKTLYVDSVHKASSEMKCRIDHREDDFNTLRKYSSIDKNHLIGSSNEDNKHMVAVNEKPAFQPKGSVFLDSSLLVCSEKPSDDMQMKKMTNHSNKINTEKQGSNLDRNFGVVSRVELAEHKRIESKNEVSSNKTSSNGITQNPAPWRNLKLASDSDFCLKIQRAAKLADQDCAHVHDSNENPSNLISLKVVGGRKNGSENQFPMKLGQSVRSNTSSLKLPLVLPSPKGPSESWLKRTLPTASSKSLSSRSNLATSIHTSAQTPNAALPDPKWEIIVKSSKAQHGHLRFPEELAPIPEA</sequence>
<gene>
    <name evidence="2" type="ORF">KIW84_073654</name>
</gene>
<dbReference type="AlphaFoldDB" id="A0A9D4VQP0"/>
<dbReference type="PANTHER" id="PTHR33671:SF2">
    <property type="entry name" value="N-METHYLTRANSFERASE, PUTATIVE (DUF688)-RELATED"/>
    <property type="match status" value="1"/>
</dbReference>
<comment type="caution">
    <text evidence="2">The sequence shown here is derived from an EMBL/GenBank/DDBJ whole genome shotgun (WGS) entry which is preliminary data.</text>
</comment>
<dbReference type="InterPro" id="IPR007789">
    <property type="entry name" value="DUF688"/>
</dbReference>
<organism evidence="2 3">
    <name type="scientific">Pisum sativum</name>
    <name type="common">Garden pea</name>
    <name type="synonym">Lathyrus oleraceus</name>
    <dbReference type="NCBI Taxonomy" id="3888"/>
    <lineage>
        <taxon>Eukaryota</taxon>
        <taxon>Viridiplantae</taxon>
        <taxon>Streptophyta</taxon>
        <taxon>Embryophyta</taxon>
        <taxon>Tracheophyta</taxon>
        <taxon>Spermatophyta</taxon>
        <taxon>Magnoliopsida</taxon>
        <taxon>eudicotyledons</taxon>
        <taxon>Gunneridae</taxon>
        <taxon>Pentapetalae</taxon>
        <taxon>rosids</taxon>
        <taxon>fabids</taxon>
        <taxon>Fabales</taxon>
        <taxon>Fabaceae</taxon>
        <taxon>Papilionoideae</taxon>
        <taxon>50 kb inversion clade</taxon>
        <taxon>NPAAA clade</taxon>
        <taxon>Hologalegina</taxon>
        <taxon>IRL clade</taxon>
        <taxon>Fabeae</taxon>
        <taxon>Lathyrus</taxon>
    </lineage>
</organism>
<reference evidence="2 3" key="1">
    <citation type="journal article" date="2022" name="Nat. Genet.">
        <title>Improved pea reference genome and pan-genome highlight genomic features and evolutionary characteristics.</title>
        <authorList>
            <person name="Yang T."/>
            <person name="Liu R."/>
            <person name="Luo Y."/>
            <person name="Hu S."/>
            <person name="Wang D."/>
            <person name="Wang C."/>
            <person name="Pandey M.K."/>
            <person name="Ge S."/>
            <person name="Xu Q."/>
            <person name="Li N."/>
            <person name="Li G."/>
            <person name="Huang Y."/>
            <person name="Saxena R.K."/>
            <person name="Ji Y."/>
            <person name="Li M."/>
            <person name="Yan X."/>
            <person name="He Y."/>
            <person name="Liu Y."/>
            <person name="Wang X."/>
            <person name="Xiang C."/>
            <person name="Varshney R.K."/>
            <person name="Ding H."/>
            <person name="Gao S."/>
            <person name="Zong X."/>
        </authorList>
    </citation>
    <scope>NUCLEOTIDE SEQUENCE [LARGE SCALE GENOMIC DNA]</scope>
    <source>
        <strain evidence="2 3">cv. Zhongwan 6</strain>
    </source>
</reference>
<feature type="region of interest" description="Disordered" evidence="1">
    <location>
        <begin position="63"/>
        <end position="201"/>
    </location>
</feature>